<name>C6HTC6_AJECH</name>
<proteinExistence type="predicted"/>
<protein>
    <submittedName>
        <fullName evidence="1">Uncharacterized protein</fullName>
    </submittedName>
</protein>
<organism evidence="1 2">
    <name type="scientific">Ajellomyces capsulatus (strain H143)</name>
    <name type="common">Darling's disease fungus</name>
    <name type="synonym">Histoplasma capsulatum</name>
    <dbReference type="NCBI Taxonomy" id="544712"/>
    <lineage>
        <taxon>Eukaryota</taxon>
        <taxon>Fungi</taxon>
        <taxon>Dikarya</taxon>
        <taxon>Ascomycota</taxon>
        <taxon>Pezizomycotina</taxon>
        <taxon>Eurotiomycetes</taxon>
        <taxon>Eurotiomycetidae</taxon>
        <taxon>Onygenales</taxon>
        <taxon>Ajellomycetaceae</taxon>
        <taxon>Histoplasma</taxon>
    </lineage>
</organism>
<dbReference type="VEuPathDB" id="FungiDB:HCDG_09457"/>
<evidence type="ECO:0000313" key="1">
    <source>
        <dbReference type="EMBL" id="EER36404.1"/>
    </source>
</evidence>
<accession>C6HTC6</accession>
<dbReference type="Proteomes" id="UP000002624">
    <property type="component" value="Unassembled WGS sequence"/>
</dbReference>
<dbReference type="EMBL" id="GG692441">
    <property type="protein sequence ID" value="EER36404.1"/>
    <property type="molecule type" value="Genomic_DNA"/>
</dbReference>
<dbReference type="AlphaFoldDB" id="C6HTC6"/>
<evidence type="ECO:0000313" key="2">
    <source>
        <dbReference type="Proteomes" id="UP000002624"/>
    </source>
</evidence>
<reference evidence="2" key="1">
    <citation type="submission" date="2009-05" db="EMBL/GenBank/DDBJ databases">
        <title>The genome sequence of Ajellomyces capsulatus strain H143.</title>
        <authorList>
            <person name="Champion M."/>
            <person name="Cuomo C.A."/>
            <person name="Ma L.-J."/>
            <person name="Henn M.R."/>
            <person name="Sil A."/>
            <person name="Goldman B."/>
            <person name="Young S.K."/>
            <person name="Kodira C.D."/>
            <person name="Zeng Q."/>
            <person name="Koehrsen M."/>
            <person name="Alvarado L."/>
            <person name="Berlin A.M."/>
            <person name="Borenstein D."/>
            <person name="Chen Z."/>
            <person name="Engels R."/>
            <person name="Freedman E."/>
            <person name="Gellesch M."/>
            <person name="Goldberg J."/>
            <person name="Griggs A."/>
            <person name="Gujja S."/>
            <person name="Heiman D.I."/>
            <person name="Hepburn T.A."/>
            <person name="Howarth C."/>
            <person name="Jen D."/>
            <person name="Larson L."/>
            <person name="Lewis B."/>
            <person name="Mehta T."/>
            <person name="Park D."/>
            <person name="Pearson M."/>
            <person name="Roberts A."/>
            <person name="Saif S."/>
            <person name="Shea T.D."/>
            <person name="Shenoy N."/>
            <person name="Sisk P."/>
            <person name="Stolte C."/>
            <person name="Sykes S."/>
            <person name="Walk T."/>
            <person name="White J."/>
            <person name="Yandava C."/>
            <person name="Klein B."/>
            <person name="McEwen J.G."/>
            <person name="Puccia R."/>
            <person name="Goldman G.H."/>
            <person name="Felipe M.S."/>
            <person name="Nino-Vega G."/>
            <person name="San-Blas G."/>
            <person name="Taylor J.W."/>
            <person name="Mendoza L."/>
            <person name="Galagan J.E."/>
            <person name="Nusbaum C."/>
            <person name="Birren B.W."/>
        </authorList>
    </citation>
    <scope>NUCLEOTIDE SEQUENCE [LARGE SCALE GENOMIC DNA]</scope>
    <source>
        <strain evidence="2">H143</strain>
    </source>
</reference>
<gene>
    <name evidence="1" type="ORF">HCDG_09457</name>
</gene>
<dbReference type="HOGENOM" id="CLU_1245041_0_0_1"/>
<sequence length="222" mass="24759">MASVSKSLARATVNSDLSLVAGFTNQGYFSTLTGPFQRDNPSDDEDSWLLQCPQRGQEDAPQGSVLMTYFDIIMLLNMCVANYRRNQGGKSTFIRCKFSMLRNSNGFLEAFSKAITLIIWIVTALDDMVKVEPLSDGERSLHEVSRSRSTSYRTQAAFSDVHYGRRTQSPGEGRLQSGVWRDNAGLGQCPGTILSSGRWKVKFQLSCQTSKVQKRDSKQGEF</sequence>